<name>A0A1G6T2Z8_9MICO</name>
<feature type="compositionally biased region" description="Low complexity" evidence="1">
    <location>
        <begin position="46"/>
        <end position="69"/>
    </location>
</feature>
<feature type="signal peptide" evidence="2">
    <location>
        <begin position="1"/>
        <end position="24"/>
    </location>
</feature>
<dbReference type="STRING" id="1814289.SAMN05216410_3004"/>
<sequence>MLRRMSVTALLAIALVYGAGPSSAQVIEGVDCPPSDYTCYVTADQPGAPGRPDTPGTPTPSASGSTGTGCVVPNSTRSMPCSSDLWGSFNNADGCYYLRLDPPPNASHPIWSGDSPEGRSVYQRECMLAGGGSSNYGWAVLDDAVAAPAITATPAQVALQAIAQMTLLGPDIAMAPPTDRLGLVGIPVWMWTDATTATWGPVTATASVTGVSVTATASASKIVWDMGDGHTVTCRGPGTPYGGGAFTDSPDCGYVYPRSSAGQPGDAYTVTATTTWDITWVGGGQSGSLTTTRDSTTQLQIGELQVLNQ</sequence>
<proteinExistence type="predicted"/>
<gene>
    <name evidence="3" type="ORF">SAMN05216410_3004</name>
</gene>
<organism evidence="3 4">
    <name type="scientific">Sanguibacter gelidistatuariae</name>
    <dbReference type="NCBI Taxonomy" id="1814289"/>
    <lineage>
        <taxon>Bacteria</taxon>
        <taxon>Bacillati</taxon>
        <taxon>Actinomycetota</taxon>
        <taxon>Actinomycetes</taxon>
        <taxon>Micrococcales</taxon>
        <taxon>Sanguibacteraceae</taxon>
        <taxon>Sanguibacter</taxon>
    </lineage>
</organism>
<evidence type="ECO:0000313" key="4">
    <source>
        <dbReference type="Proteomes" id="UP000199039"/>
    </source>
</evidence>
<evidence type="ECO:0000256" key="1">
    <source>
        <dbReference type="SAM" id="MobiDB-lite"/>
    </source>
</evidence>
<reference evidence="3 4" key="1">
    <citation type="submission" date="2016-09" db="EMBL/GenBank/DDBJ databases">
        <authorList>
            <person name="Capua I."/>
            <person name="De Benedictis P."/>
            <person name="Joannis T."/>
            <person name="Lombin L.H."/>
            <person name="Cattoli G."/>
        </authorList>
    </citation>
    <scope>NUCLEOTIDE SEQUENCE [LARGE SCALE GENOMIC DNA]</scope>
    <source>
        <strain evidence="3 4">ISLP-3</strain>
    </source>
</reference>
<evidence type="ECO:0008006" key="5">
    <source>
        <dbReference type="Google" id="ProtNLM"/>
    </source>
</evidence>
<feature type="region of interest" description="Disordered" evidence="1">
    <location>
        <begin position="43"/>
        <end position="69"/>
    </location>
</feature>
<dbReference type="EMBL" id="FMYH01000006">
    <property type="protein sequence ID" value="SDD23234.1"/>
    <property type="molecule type" value="Genomic_DNA"/>
</dbReference>
<accession>A0A1G6T2Z8</accession>
<evidence type="ECO:0000313" key="3">
    <source>
        <dbReference type="EMBL" id="SDD23234.1"/>
    </source>
</evidence>
<feature type="chain" id="PRO_5011672199" description="ATP/GTP-binding protein" evidence="2">
    <location>
        <begin position="25"/>
        <end position="309"/>
    </location>
</feature>
<keyword evidence="4" id="KW-1185">Reference proteome</keyword>
<dbReference type="Proteomes" id="UP000199039">
    <property type="component" value="Unassembled WGS sequence"/>
</dbReference>
<protein>
    <recommendedName>
        <fullName evidence="5">ATP/GTP-binding protein</fullName>
    </recommendedName>
</protein>
<dbReference type="AlphaFoldDB" id="A0A1G6T2Z8"/>
<evidence type="ECO:0000256" key="2">
    <source>
        <dbReference type="SAM" id="SignalP"/>
    </source>
</evidence>
<keyword evidence="2" id="KW-0732">Signal</keyword>